<dbReference type="RefSeq" id="WP_076768300.1">
    <property type="nucleotide sequence ID" value="NZ_MSFI01000038.1"/>
</dbReference>
<gene>
    <name evidence="1" type="ORF">BTO28_16515</name>
</gene>
<dbReference type="Proteomes" id="UP000188613">
    <property type="component" value="Unassembled WGS sequence"/>
</dbReference>
<name>A0A1V2A3N4_9BACI</name>
<evidence type="ECO:0000313" key="1">
    <source>
        <dbReference type="EMBL" id="OMP65626.1"/>
    </source>
</evidence>
<evidence type="ECO:0000313" key="2">
    <source>
        <dbReference type="Proteomes" id="UP000188613"/>
    </source>
</evidence>
<proteinExistence type="predicted"/>
<reference evidence="1 2" key="1">
    <citation type="submission" date="2016-12" db="EMBL/GenBank/DDBJ databases">
        <title>Domibacillus sp. SAB 38T whole genome sequencing.</title>
        <authorList>
            <person name="Verma A."/>
            <person name="Ojha A.K."/>
            <person name="Krishnamurthi S."/>
        </authorList>
    </citation>
    <scope>NUCLEOTIDE SEQUENCE [LARGE SCALE GENOMIC DNA]</scope>
    <source>
        <strain evidence="1 2">SAB 38</strain>
    </source>
</reference>
<keyword evidence="2" id="KW-1185">Reference proteome</keyword>
<accession>A0A1V2A3N4</accession>
<sequence>MKTSRLLLDQTEIGQQLDKTIQEVENKERQKHGVTVYYASTSKGIQQIASLSRTQYPYRISAKYAEDGNRAIDIMIQEIRKQMELSSQTITVLHKRVERIN</sequence>
<dbReference type="AlphaFoldDB" id="A0A1V2A3N4"/>
<organism evidence="1 2">
    <name type="scientific">Domibacillus epiphyticus</name>
    <dbReference type="NCBI Taxonomy" id="1714355"/>
    <lineage>
        <taxon>Bacteria</taxon>
        <taxon>Bacillati</taxon>
        <taxon>Bacillota</taxon>
        <taxon>Bacilli</taxon>
        <taxon>Bacillales</taxon>
        <taxon>Bacillaceae</taxon>
        <taxon>Domibacillus</taxon>
    </lineage>
</organism>
<dbReference type="EMBL" id="MSFI01000038">
    <property type="protein sequence ID" value="OMP65626.1"/>
    <property type="molecule type" value="Genomic_DNA"/>
</dbReference>
<comment type="caution">
    <text evidence="1">The sequence shown here is derived from an EMBL/GenBank/DDBJ whole genome shotgun (WGS) entry which is preliminary data.</text>
</comment>
<protein>
    <submittedName>
        <fullName evidence="1">Uncharacterized protein</fullName>
    </submittedName>
</protein>